<name>A0ABW3U9K3_9GAMM</name>
<dbReference type="RefSeq" id="WP_230437258.1">
    <property type="nucleotide sequence ID" value="NZ_CP087715.1"/>
</dbReference>
<sequence>MPASLVLAAQPPDTVIDPGGPEVQRADPNRRGNLPSGADRIRLNGQTYYYSGGYFYRRDSDGYLRVEPPLGAELSFVPGGGRGFTIDDDRYFLSGTGTFYRFDPRRRTYTVVTPPYEWRRYYNGSVIDAYEDELYGESGDEDDDIRRYLDDPDIPRAYPPGAIAEEQLGNQRRDWREPRYEGEGEPYRLDPRSNRNRPYADVRPPQSVGGERYDTRALRESYCRQRAASAARESTLKDQQLRLYQRAYRDCIQRYERQR</sequence>
<reference evidence="3" key="1">
    <citation type="journal article" date="2019" name="Int. J. Syst. Evol. Microbiol.">
        <title>The Global Catalogue of Microorganisms (GCM) 10K type strain sequencing project: providing services to taxonomists for standard genome sequencing and annotation.</title>
        <authorList>
            <consortium name="The Broad Institute Genomics Platform"/>
            <consortium name="The Broad Institute Genome Sequencing Center for Infectious Disease"/>
            <person name="Wu L."/>
            <person name="Ma J."/>
        </authorList>
    </citation>
    <scope>NUCLEOTIDE SEQUENCE [LARGE SCALE GENOMIC DNA]</scope>
    <source>
        <strain evidence="3">CCUG 54356</strain>
    </source>
</reference>
<feature type="region of interest" description="Disordered" evidence="1">
    <location>
        <begin position="9"/>
        <end position="38"/>
    </location>
</feature>
<protein>
    <submittedName>
        <fullName evidence="2">DUF6515 family protein</fullName>
    </submittedName>
</protein>
<dbReference type="Pfam" id="PF20125">
    <property type="entry name" value="DUF6515"/>
    <property type="match status" value="1"/>
</dbReference>
<feature type="region of interest" description="Disordered" evidence="1">
    <location>
        <begin position="149"/>
        <end position="215"/>
    </location>
</feature>
<gene>
    <name evidence="2" type="ORF">ACFQ2X_10765</name>
</gene>
<accession>A0ABW3U9K3</accession>
<evidence type="ECO:0000256" key="1">
    <source>
        <dbReference type="SAM" id="MobiDB-lite"/>
    </source>
</evidence>
<dbReference type="Proteomes" id="UP001597264">
    <property type="component" value="Unassembled WGS sequence"/>
</dbReference>
<dbReference type="EMBL" id="JBHTLR010000008">
    <property type="protein sequence ID" value="MFD1217086.1"/>
    <property type="molecule type" value="Genomic_DNA"/>
</dbReference>
<feature type="compositionally biased region" description="Basic and acidic residues" evidence="1">
    <location>
        <begin position="171"/>
        <end position="193"/>
    </location>
</feature>
<evidence type="ECO:0000313" key="3">
    <source>
        <dbReference type="Proteomes" id="UP001597264"/>
    </source>
</evidence>
<comment type="caution">
    <text evidence="2">The sequence shown here is derived from an EMBL/GenBank/DDBJ whole genome shotgun (WGS) entry which is preliminary data.</text>
</comment>
<evidence type="ECO:0000313" key="2">
    <source>
        <dbReference type="EMBL" id="MFD1217086.1"/>
    </source>
</evidence>
<dbReference type="InterPro" id="IPR045398">
    <property type="entry name" value="DUF6515"/>
</dbReference>
<organism evidence="2 3">
    <name type="scientific">Microbulbifer celer</name>
    <dbReference type="NCBI Taxonomy" id="435905"/>
    <lineage>
        <taxon>Bacteria</taxon>
        <taxon>Pseudomonadati</taxon>
        <taxon>Pseudomonadota</taxon>
        <taxon>Gammaproteobacteria</taxon>
        <taxon>Cellvibrionales</taxon>
        <taxon>Microbulbiferaceae</taxon>
        <taxon>Microbulbifer</taxon>
    </lineage>
</organism>
<keyword evidence="3" id="KW-1185">Reference proteome</keyword>
<proteinExistence type="predicted"/>